<keyword evidence="4" id="KW-1185">Reference proteome</keyword>
<keyword evidence="1" id="KW-1133">Transmembrane helix</keyword>
<protein>
    <submittedName>
        <fullName evidence="3">Aste57867_3971 protein</fullName>
    </submittedName>
</protein>
<keyword evidence="1" id="KW-0812">Transmembrane</keyword>
<dbReference type="EMBL" id="CAADRA010000845">
    <property type="protein sequence ID" value="VFT81108.1"/>
    <property type="molecule type" value="Genomic_DNA"/>
</dbReference>
<name>A0A485KEL6_9STRA</name>
<evidence type="ECO:0000313" key="2">
    <source>
        <dbReference type="EMBL" id="KAF0714256.1"/>
    </source>
</evidence>
<dbReference type="Proteomes" id="UP000332933">
    <property type="component" value="Unassembled WGS sequence"/>
</dbReference>
<reference evidence="2" key="2">
    <citation type="submission" date="2019-06" db="EMBL/GenBank/DDBJ databases">
        <title>Genomics analysis of Aphanomyces spp. identifies a new class of oomycete effector associated with host adaptation.</title>
        <authorList>
            <person name="Gaulin E."/>
        </authorList>
    </citation>
    <scope>NUCLEOTIDE SEQUENCE</scope>
    <source>
        <strain evidence="2">CBS 578.67</strain>
    </source>
</reference>
<proteinExistence type="predicted"/>
<sequence length="96" mass="10691">MSSRNQASVPFMITAKMKYELKTLGYTDDDIYKVGFALSHRRRRMKVDDAHEILDTGLRKGEKKKVVKAGGSILAGSLPTLAALVVTLVIVYLVFF</sequence>
<dbReference type="OrthoDB" id="76126at2759"/>
<evidence type="ECO:0000313" key="3">
    <source>
        <dbReference type="EMBL" id="VFT81108.1"/>
    </source>
</evidence>
<keyword evidence="1" id="KW-0472">Membrane</keyword>
<dbReference type="EMBL" id="VJMH01000845">
    <property type="protein sequence ID" value="KAF0714256.1"/>
    <property type="molecule type" value="Genomic_DNA"/>
</dbReference>
<evidence type="ECO:0000256" key="1">
    <source>
        <dbReference type="SAM" id="Phobius"/>
    </source>
</evidence>
<dbReference type="AlphaFoldDB" id="A0A485KEL6"/>
<organism evidence="3 4">
    <name type="scientific">Aphanomyces stellatus</name>
    <dbReference type="NCBI Taxonomy" id="120398"/>
    <lineage>
        <taxon>Eukaryota</taxon>
        <taxon>Sar</taxon>
        <taxon>Stramenopiles</taxon>
        <taxon>Oomycota</taxon>
        <taxon>Saprolegniomycetes</taxon>
        <taxon>Saprolegniales</taxon>
        <taxon>Verrucalvaceae</taxon>
        <taxon>Aphanomyces</taxon>
    </lineage>
</organism>
<evidence type="ECO:0000313" key="4">
    <source>
        <dbReference type="Proteomes" id="UP000332933"/>
    </source>
</evidence>
<gene>
    <name evidence="3" type="primary">Aste57867_3971</name>
    <name evidence="2" type="ORF">As57867_003960</name>
    <name evidence="3" type="ORF">ASTE57867_3971</name>
</gene>
<accession>A0A485KEL6</accession>
<reference evidence="3 4" key="1">
    <citation type="submission" date="2019-03" db="EMBL/GenBank/DDBJ databases">
        <authorList>
            <person name="Gaulin E."/>
            <person name="Dumas B."/>
        </authorList>
    </citation>
    <scope>NUCLEOTIDE SEQUENCE [LARGE SCALE GENOMIC DNA]</scope>
    <source>
        <strain evidence="3">CBS 568.67</strain>
    </source>
</reference>
<feature type="transmembrane region" description="Helical" evidence="1">
    <location>
        <begin position="73"/>
        <end position="95"/>
    </location>
</feature>